<gene>
    <name evidence="3" type="ORF">GCM10017557_19220</name>
</gene>
<dbReference type="RefSeq" id="WP_190849964.1">
    <property type="nucleotide sequence ID" value="NZ_AP023440.1"/>
</dbReference>
<keyword evidence="4" id="KW-1185">Reference proteome</keyword>
<feature type="region of interest" description="Disordered" evidence="1">
    <location>
        <begin position="340"/>
        <end position="369"/>
    </location>
</feature>
<feature type="region of interest" description="Disordered" evidence="1">
    <location>
        <begin position="502"/>
        <end position="552"/>
    </location>
</feature>
<dbReference type="PANTHER" id="PTHR40765:SF2">
    <property type="entry name" value="ESX-2 SECRETION SYSTEM ATPASE ECCB2"/>
    <property type="match status" value="1"/>
</dbReference>
<dbReference type="KEGG" id="sgm:GCM10017557_19220"/>
<proteinExistence type="predicted"/>
<evidence type="ECO:0000256" key="1">
    <source>
        <dbReference type="SAM" id="MobiDB-lite"/>
    </source>
</evidence>
<feature type="transmembrane region" description="Helical" evidence="2">
    <location>
        <begin position="41"/>
        <end position="61"/>
    </location>
</feature>
<protein>
    <submittedName>
        <fullName evidence="3">Type VII secretion protein EccB</fullName>
    </submittedName>
</protein>
<dbReference type="EMBL" id="AP023440">
    <property type="protein sequence ID" value="BCL27063.1"/>
    <property type="molecule type" value="Genomic_DNA"/>
</dbReference>
<dbReference type="InterPro" id="IPR007795">
    <property type="entry name" value="T7SS_EccB"/>
</dbReference>
<keyword evidence="2" id="KW-0472">Membrane</keyword>
<dbReference type="GO" id="GO:0005576">
    <property type="term" value="C:extracellular region"/>
    <property type="evidence" value="ECO:0007669"/>
    <property type="project" value="TreeGrafter"/>
</dbReference>
<evidence type="ECO:0000256" key="2">
    <source>
        <dbReference type="SAM" id="Phobius"/>
    </source>
</evidence>
<sequence>MQSKRDQVHAHTFMMGRLSSGLLTADPDAPESPLGRTTRGVVFGILVTVLLAAGTTVYGLLRPGGNDGWRDGEHLVVNRDTGARYLWTGTDGVLHPVRNYVSARLIGGSDLETADVRTASLRDVPVGAQVGIPGAPDAVPESGRLDDDAWHLCVTGPDGALPDTSGVVATSGVDKPGATTLVAGAPMDSRGIGGDRGVLVRGPDGTEYLVWRGSRLPLDRASDARTALGYGSQQPMPVSAAFLDALAPGPDLSPPAVPGRGGKGPELGGEASRIGQLFKVSVPGGGSTYHLLREDGLVPVTRLGAALVLGDPATQKDAYEGQSPEVRTLGADAIREHQVKDSGTAGSAELPDKPPVPQSAPRGTALCAQVDGDDGGARIRSVLVPVAGLAPVTASAGTAQPLEPACVPTDATVVRPGHGALVRALNASGAAHAGTTYLVAENGVKYRVSAKDSLAALGYEAADIDSVPAPLLAALPTGADLDPIAATGAAEPKVTAAQCGTAAGRPGQVEGNKGNKGSEGSEGDEKSEGHEKGVEADKAGTAVTARTADTGR</sequence>
<dbReference type="Pfam" id="PF05108">
    <property type="entry name" value="T7SS_ESX1_EccB"/>
    <property type="match status" value="1"/>
</dbReference>
<name>A0A7G1NUN1_9ACTN</name>
<keyword evidence="2" id="KW-1133">Transmembrane helix</keyword>
<keyword evidence="2" id="KW-0812">Transmembrane</keyword>
<organism evidence="3 4">
    <name type="scientific">Streptomyces aurantiacus</name>
    <dbReference type="NCBI Taxonomy" id="47760"/>
    <lineage>
        <taxon>Bacteria</taxon>
        <taxon>Bacillati</taxon>
        <taxon>Actinomycetota</taxon>
        <taxon>Actinomycetes</taxon>
        <taxon>Kitasatosporales</taxon>
        <taxon>Streptomycetaceae</taxon>
        <taxon>Streptomyces</taxon>
        <taxon>Streptomyces aurantiacus group</taxon>
    </lineage>
</organism>
<reference evidence="3 4" key="1">
    <citation type="journal article" date="2014" name="Int. J. Syst. Evol. Microbiol.">
        <title>Complete genome sequence of Corynebacterium casei LMG S-19264T (=DSM 44701T), isolated from a smear-ripened cheese.</title>
        <authorList>
            <consortium name="US DOE Joint Genome Institute (JGI-PGF)"/>
            <person name="Walter F."/>
            <person name="Albersmeier A."/>
            <person name="Kalinowski J."/>
            <person name="Ruckert C."/>
        </authorList>
    </citation>
    <scope>NUCLEOTIDE SEQUENCE [LARGE SCALE GENOMIC DNA]</scope>
    <source>
        <strain evidence="3 4">JCM 4677</strain>
    </source>
</reference>
<accession>A0A7G1NUN1</accession>
<dbReference type="AlphaFoldDB" id="A0A7G1NUN1"/>
<dbReference type="NCBIfam" id="TIGR03919">
    <property type="entry name" value="T7SS_EccB"/>
    <property type="match status" value="1"/>
</dbReference>
<feature type="region of interest" description="Disordered" evidence="1">
    <location>
        <begin position="251"/>
        <end position="270"/>
    </location>
</feature>
<feature type="compositionally biased region" description="Basic and acidic residues" evidence="1">
    <location>
        <begin position="523"/>
        <end position="538"/>
    </location>
</feature>
<evidence type="ECO:0000313" key="4">
    <source>
        <dbReference type="Proteomes" id="UP000516444"/>
    </source>
</evidence>
<dbReference type="Gene3D" id="3.30.2390.20">
    <property type="entry name" value="Type VII secretion system EccB, repeat 1 domain"/>
    <property type="match status" value="1"/>
</dbReference>
<dbReference type="PANTHER" id="PTHR40765">
    <property type="entry name" value="ESX-2 SECRETION SYSTEM ATPASE ECCB2"/>
    <property type="match status" value="1"/>
</dbReference>
<dbReference type="Proteomes" id="UP000516444">
    <property type="component" value="Chromosome"/>
</dbReference>
<dbReference type="InterPro" id="IPR044857">
    <property type="entry name" value="T7SS_EccB_R1"/>
</dbReference>
<evidence type="ECO:0000313" key="3">
    <source>
        <dbReference type="EMBL" id="BCL27063.1"/>
    </source>
</evidence>